<dbReference type="EMBL" id="JAPDRQ010000083">
    <property type="protein sequence ID" value="KAJ9656109.1"/>
    <property type="molecule type" value="Genomic_DNA"/>
</dbReference>
<dbReference type="Proteomes" id="UP001172386">
    <property type="component" value="Unassembled WGS sequence"/>
</dbReference>
<gene>
    <name evidence="1" type="ORF">H2198_005165</name>
</gene>
<sequence>MTEQDQQGPEQALPDEQPETRPDGGNGPSDNANGVDHEDEEAGEHGVVTSNPADLPATKKKKKKKKRPQGQRGLDKPTGMEEFYADAPMTPEQYEEMKALYDPDLTFLDRILTAIQRFERSRKLTPERRDVFYKWLHFGGIIISPNVLGGGQVQEDMDKDQVAAALSQVSVPDDVREELETTESGSPKYAIDFMGCMRAFLSRSAFNIFGFETKARVELVTTTLERFMDYLMQHDVCPEYHQEVLKTRNFCREATLELWSVAEAQRWLPGEFNIACSTLFGGNYGRNYDGETSWVDQQEGEAVFVGLTMEKASQIVGFGIAGTATKEEYQNYFDLTKAGGAEALDVVQVIGDSGFEITDIENPTADCKDLYTENSVEFRPLGRVTAKPWHDPEAPPEDLTEDERKARKRTKSEVYVFFIEEIILQHLSVGQKIQATIQQLNCGIWFFDEFIRIYPDFELYTLNEMVEGYKGPKMMEGALSWEGMEEVDKEGSSSHETSETIPKDCPVVDVSKVDTGEDEG</sequence>
<reference evidence="1" key="1">
    <citation type="submission" date="2022-10" db="EMBL/GenBank/DDBJ databases">
        <title>Culturing micro-colonial fungi from biological soil crusts in the Mojave desert and describing Neophaeococcomyces mojavensis, and introducing the new genera and species Taxawa tesnikishii.</title>
        <authorList>
            <person name="Kurbessoian T."/>
            <person name="Stajich J.E."/>
        </authorList>
    </citation>
    <scope>NUCLEOTIDE SEQUENCE</scope>
    <source>
        <strain evidence="1">JES_112</strain>
    </source>
</reference>
<organism evidence="1 2">
    <name type="scientific">Neophaeococcomyces mojaviensis</name>
    <dbReference type="NCBI Taxonomy" id="3383035"/>
    <lineage>
        <taxon>Eukaryota</taxon>
        <taxon>Fungi</taxon>
        <taxon>Dikarya</taxon>
        <taxon>Ascomycota</taxon>
        <taxon>Pezizomycotina</taxon>
        <taxon>Eurotiomycetes</taxon>
        <taxon>Chaetothyriomycetidae</taxon>
        <taxon>Chaetothyriales</taxon>
        <taxon>Chaetothyriales incertae sedis</taxon>
        <taxon>Neophaeococcomyces</taxon>
    </lineage>
</organism>
<proteinExistence type="predicted"/>
<keyword evidence="2" id="KW-1185">Reference proteome</keyword>
<name>A0ACC3A6R7_9EURO</name>
<protein>
    <submittedName>
        <fullName evidence="1">Uncharacterized protein</fullName>
    </submittedName>
</protein>
<evidence type="ECO:0000313" key="2">
    <source>
        <dbReference type="Proteomes" id="UP001172386"/>
    </source>
</evidence>
<accession>A0ACC3A6R7</accession>
<comment type="caution">
    <text evidence="1">The sequence shown here is derived from an EMBL/GenBank/DDBJ whole genome shotgun (WGS) entry which is preliminary data.</text>
</comment>
<evidence type="ECO:0000313" key="1">
    <source>
        <dbReference type="EMBL" id="KAJ9656109.1"/>
    </source>
</evidence>